<comment type="similarity">
    <text evidence="2 11">Belongs to the LpxB family.</text>
</comment>
<evidence type="ECO:0000256" key="9">
    <source>
        <dbReference type="ARBA" id="ARBA00023098"/>
    </source>
</evidence>
<dbReference type="GO" id="GO:0005543">
    <property type="term" value="F:phospholipid binding"/>
    <property type="evidence" value="ECO:0007669"/>
    <property type="project" value="TreeGrafter"/>
</dbReference>
<comment type="pathway">
    <text evidence="11">Bacterial outer membrane biogenesis; LPS lipid A biosynthesis.</text>
</comment>
<evidence type="ECO:0000256" key="6">
    <source>
        <dbReference type="ARBA" id="ARBA00022556"/>
    </source>
</evidence>
<dbReference type="Pfam" id="PF02684">
    <property type="entry name" value="LpxB"/>
    <property type="match status" value="1"/>
</dbReference>
<dbReference type="InterPro" id="IPR003835">
    <property type="entry name" value="Glyco_trans_19"/>
</dbReference>
<dbReference type="HAMAP" id="MF_00392">
    <property type="entry name" value="LpxB"/>
    <property type="match status" value="1"/>
</dbReference>
<dbReference type="RefSeq" id="WP_091530831.1">
    <property type="nucleotide sequence ID" value="NZ_FOOC01000002.1"/>
</dbReference>
<dbReference type="GO" id="GO:0009245">
    <property type="term" value="P:lipid A biosynthetic process"/>
    <property type="evidence" value="ECO:0007669"/>
    <property type="project" value="UniProtKB-UniRule"/>
</dbReference>
<dbReference type="PANTHER" id="PTHR30372">
    <property type="entry name" value="LIPID-A-DISACCHARIDE SYNTHASE"/>
    <property type="match status" value="1"/>
</dbReference>
<dbReference type="Proteomes" id="UP000199771">
    <property type="component" value="Unassembled WGS sequence"/>
</dbReference>
<keyword evidence="7 11" id="KW-0328">Glycosyltransferase</keyword>
<evidence type="ECO:0000256" key="4">
    <source>
        <dbReference type="ARBA" id="ARBA00020902"/>
    </source>
</evidence>
<dbReference type="PANTHER" id="PTHR30372:SF4">
    <property type="entry name" value="LIPID-A-DISACCHARIDE SYNTHASE, MITOCHONDRIAL-RELATED"/>
    <property type="match status" value="1"/>
</dbReference>
<dbReference type="STRING" id="1076937.SAMN04488120_10220"/>
<keyword evidence="9 11" id="KW-0443">Lipid metabolism</keyword>
<organism evidence="12 13">
    <name type="scientific">Fontimonas thermophila</name>
    <dbReference type="NCBI Taxonomy" id="1076937"/>
    <lineage>
        <taxon>Bacteria</taxon>
        <taxon>Pseudomonadati</taxon>
        <taxon>Pseudomonadota</taxon>
        <taxon>Gammaproteobacteria</taxon>
        <taxon>Nevskiales</taxon>
        <taxon>Nevskiaceae</taxon>
        <taxon>Fontimonas</taxon>
    </lineage>
</organism>
<evidence type="ECO:0000256" key="10">
    <source>
        <dbReference type="ARBA" id="ARBA00048975"/>
    </source>
</evidence>
<gene>
    <name evidence="11" type="primary">lpxB</name>
    <name evidence="12" type="ORF">SAMN04488120_10220</name>
</gene>
<evidence type="ECO:0000256" key="3">
    <source>
        <dbReference type="ARBA" id="ARBA00012687"/>
    </source>
</evidence>
<evidence type="ECO:0000256" key="5">
    <source>
        <dbReference type="ARBA" id="ARBA00022516"/>
    </source>
</evidence>
<accession>A0A1I2HMW2</accession>
<dbReference type="OrthoDB" id="9801642at2"/>
<comment type="catalytic activity">
    <reaction evidence="10 11">
        <text>a lipid X + a UDP-2-N,3-O-bis[(3R)-3-hydroxyacyl]-alpha-D-glucosamine = a lipid A disaccharide + UDP + H(+)</text>
        <dbReference type="Rhea" id="RHEA:67828"/>
        <dbReference type="ChEBI" id="CHEBI:15378"/>
        <dbReference type="ChEBI" id="CHEBI:58223"/>
        <dbReference type="ChEBI" id="CHEBI:137748"/>
        <dbReference type="ChEBI" id="CHEBI:176338"/>
        <dbReference type="ChEBI" id="CHEBI:176343"/>
        <dbReference type="EC" id="2.4.1.182"/>
    </reaction>
</comment>
<keyword evidence="13" id="KW-1185">Reference proteome</keyword>
<dbReference type="AlphaFoldDB" id="A0A1I2HMW2"/>
<dbReference type="SUPFAM" id="SSF53756">
    <property type="entry name" value="UDP-Glycosyltransferase/glycogen phosphorylase"/>
    <property type="match status" value="1"/>
</dbReference>
<evidence type="ECO:0000256" key="8">
    <source>
        <dbReference type="ARBA" id="ARBA00022679"/>
    </source>
</evidence>
<evidence type="ECO:0000256" key="11">
    <source>
        <dbReference type="HAMAP-Rule" id="MF_00392"/>
    </source>
</evidence>
<evidence type="ECO:0000256" key="2">
    <source>
        <dbReference type="ARBA" id="ARBA00007868"/>
    </source>
</evidence>
<dbReference type="EMBL" id="FOOC01000002">
    <property type="protein sequence ID" value="SFF30076.1"/>
    <property type="molecule type" value="Genomic_DNA"/>
</dbReference>
<reference evidence="12 13" key="1">
    <citation type="submission" date="2016-10" db="EMBL/GenBank/DDBJ databases">
        <authorList>
            <person name="de Groot N.N."/>
        </authorList>
    </citation>
    <scope>NUCLEOTIDE SEQUENCE [LARGE SCALE GENOMIC DNA]</scope>
    <source>
        <strain evidence="12 13">DSM 23609</strain>
    </source>
</reference>
<sequence length="384" mass="41034">MSGLRVALVAGEMSGDILGGAIVSAIKARRPDAQCYGVAGARMVAAGCEPIESIEALSVMGLAEVLRELPRLVRLRRQLVGRLAADRPHVVVGIDAPDFNLGLEMRLRAQGLRTVHVVSPTIWAWRAGRVHTIARAVDRMLCLFPFEPPLYAAHGVRADFIGHPLADELDDSIDAAQARVALGVDAQTAVVAVMPGSRASEIRYLAPTFARTVALLAAQMPKLKFLTPVAKPSLRAGIEAAVAMHAPHADWRLIDGQSRMVMRAADAVLLASGTAALECLLLGRPMVVAYQGSPLTAFLLLRLGLLKTRYVSLPNLLATEAVVPELLQAAAQPRRLADEVGRLLADTTARQRQLDQFSAVRAVLRRNAGVRAADAILEVAAGVR</sequence>
<keyword evidence="8 11" id="KW-0808">Transferase</keyword>
<name>A0A1I2HMW2_9GAMM</name>
<keyword evidence="6 11" id="KW-0441">Lipid A biosynthesis</keyword>
<keyword evidence="5 11" id="KW-0444">Lipid biosynthesis</keyword>
<dbReference type="EC" id="2.4.1.182" evidence="3 11"/>
<evidence type="ECO:0000256" key="7">
    <source>
        <dbReference type="ARBA" id="ARBA00022676"/>
    </source>
</evidence>
<dbReference type="UniPathway" id="UPA00973"/>
<protein>
    <recommendedName>
        <fullName evidence="4 11">Lipid-A-disaccharide synthase</fullName>
        <ecNumber evidence="3 11">2.4.1.182</ecNumber>
    </recommendedName>
</protein>
<dbReference type="GO" id="GO:0008915">
    <property type="term" value="F:lipid-A-disaccharide synthase activity"/>
    <property type="evidence" value="ECO:0007669"/>
    <property type="project" value="UniProtKB-UniRule"/>
</dbReference>
<evidence type="ECO:0000313" key="12">
    <source>
        <dbReference type="EMBL" id="SFF30076.1"/>
    </source>
</evidence>
<dbReference type="NCBIfam" id="TIGR00215">
    <property type="entry name" value="lpxB"/>
    <property type="match status" value="1"/>
</dbReference>
<comment type="function">
    <text evidence="1 11">Condensation of UDP-2,3-diacylglucosamine and 2,3-diacylglucosamine-1-phosphate to form lipid A disaccharide, a precursor of lipid A, a phosphorylated glycolipid that anchors the lipopolysaccharide to the outer membrane of the cell.</text>
</comment>
<evidence type="ECO:0000256" key="1">
    <source>
        <dbReference type="ARBA" id="ARBA00002056"/>
    </source>
</evidence>
<proteinExistence type="inferred from homology"/>
<dbReference type="GO" id="GO:0016020">
    <property type="term" value="C:membrane"/>
    <property type="evidence" value="ECO:0007669"/>
    <property type="project" value="GOC"/>
</dbReference>
<evidence type="ECO:0000313" key="13">
    <source>
        <dbReference type="Proteomes" id="UP000199771"/>
    </source>
</evidence>